<feature type="region of interest" description="Disordered" evidence="5">
    <location>
        <begin position="65"/>
        <end position="87"/>
    </location>
</feature>
<dbReference type="Pfam" id="PF14429">
    <property type="entry name" value="DOCK-C2"/>
    <property type="match status" value="1"/>
</dbReference>
<feature type="compositionally biased region" description="Basic residues" evidence="5">
    <location>
        <begin position="1"/>
        <end position="14"/>
    </location>
</feature>
<comment type="similarity">
    <text evidence="3">Belongs to the DOCK family.</text>
</comment>
<dbReference type="Gene3D" id="2.60.40.150">
    <property type="entry name" value="C2 domain"/>
    <property type="match status" value="1"/>
</dbReference>
<dbReference type="InterPro" id="IPR011993">
    <property type="entry name" value="PH-like_dom_sf"/>
</dbReference>
<dbReference type="CDD" id="cd13267">
    <property type="entry name" value="PH_DOCK-D"/>
    <property type="match status" value="1"/>
</dbReference>
<dbReference type="InterPro" id="IPR027007">
    <property type="entry name" value="C2_DOCK-type_domain"/>
</dbReference>
<feature type="region of interest" description="Disordered" evidence="5">
    <location>
        <begin position="294"/>
        <end position="322"/>
    </location>
</feature>
<feature type="compositionally biased region" description="Basic and acidic residues" evidence="5">
    <location>
        <begin position="66"/>
        <end position="84"/>
    </location>
</feature>
<dbReference type="InterPro" id="IPR046773">
    <property type="entry name" value="DOCKER_Lobe_C"/>
</dbReference>
<protein>
    <submittedName>
        <fullName evidence="9">Uncharacterized protein</fullName>
    </submittedName>
</protein>
<feature type="region of interest" description="Disordered" evidence="5">
    <location>
        <begin position="1770"/>
        <end position="1843"/>
    </location>
</feature>
<dbReference type="GO" id="GO:0007264">
    <property type="term" value="P:small GTPase-mediated signal transduction"/>
    <property type="evidence" value="ECO:0007669"/>
    <property type="project" value="InterPro"/>
</dbReference>
<keyword evidence="10" id="KW-1185">Reference proteome</keyword>
<dbReference type="InterPro" id="IPR026791">
    <property type="entry name" value="DOCK"/>
</dbReference>
<dbReference type="InterPro" id="IPR046769">
    <property type="entry name" value="DOCKER_Lobe_A"/>
</dbReference>
<dbReference type="Pfam" id="PF00169">
    <property type="entry name" value="PH"/>
    <property type="match status" value="1"/>
</dbReference>
<evidence type="ECO:0000256" key="2">
    <source>
        <dbReference type="ARBA" id="ARBA00022658"/>
    </source>
</evidence>
<dbReference type="SUPFAM" id="SSF50729">
    <property type="entry name" value="PH domain-like"/>
    <property type="match status" value="1"/>
</dbReference>
<evidence type="ECO:0000256" key="5">
    <source>
        <dbReference type="SAM" id="MobiDB-lite"/>
    </source>
</evidence>
<dbReference type="InterPro" id="IPR035892">
    <property type="entry name" value="C2_domain_sf"/>
</dbReference>
<evidence type="ECO:0000313" key="9">
    <source>
        <dbReference type="EMBL" id="CAD7249113.1"/>
    </source>
</evidence>
<dbReference type="Pfam" id="PF20421">
    <property type="entry name" value="DHR-2_Lobe_C"/>
    <property type="match status" value="1"/>
</dbReference>
<gene>
    <name evidence="9" type="ORF">DSTB1V02_LOCUS8914</name>
</gene>
<dbReference type="Gene3D" id="1.25.40.410">
    <property type="match status" value="1"/>
</dbReference>
<dbReference type="Gene3D" id="1.20.58.740">
    <property type="match status" value="1"/>
</dbReference>
<dbReference type="InterPro" id="IPR027357">
    <property type="entry name" value="DOCKER_dom"/>
</dbReference>
<reference evidence="9" key="1">
    <citation type="submission" date="2020-11" db="EMBL/GenBank/DDBJ databases">
        <authorList>
            <person name="Tran Van P."/>
        </authorList>
    </citation>
    <scope>NUCLEOTIDE SEQUENCE</scope>
</reference>
<dbReference type="EMBL" id="LR901663">
    <property type="protein sequence ID" value="CAD7249113.1"/>
    <property type="molecule type" value="Genomic_DNA"/>
</dbReference>
<keyword evidence="4" id="KW-0175">Coiled coil</keyword>
<dbReference type="Pfam" id="PF20422">
    <property type="entry name" value="DHR-2_Lobe_B"/>
    <property type="match status" value="1"/>
</dbReference>
<feature type="region of interest" description="Disordered" evidence="5">
    <location>
        <begin position="136"/>
        <end position="200"/>
    </location>
</feature>
<dbReference type="PANTHER" id="PTHR23317">
    <property type="entry name" value="DEDICATOR OF CYTOKINESIS DOCK"/>
    <property type="match status" value="1"/>
</dbReference>
<dbReference type="InterPro" id="IPR046770">
    <property type="entry name" value="DOCKER_Lobe_B"/>
</dbReference>
<dbReference type="PROSITE" id="PS51650">
    <property type="entry name" value="C2_DOCK"/>
    <property type="match status" value="1"/>
</dbReference>
<dbReference type="InterPro" id="IPR021816">
    <property type="entry name" value="DOCK_C/D_N"/>
</dbReference>
<sequence length="2683" mass="305305">MVWMKRHGYSKRPRLSSGEDEDSNDVLVRRVDAIGEDVWGEELPEDEIEQSLLLASQVYTQVTDQPQEKNEHHADLQNSKKETWTGRFSKTKSENDIKVPVLPQDTMLHLGKTGRLVHASSMNQLLVTKSVKVPMASGSSSLSISKPTVFSKKPSASSPRKHLESKVPGRTGPQVFTNYSPLTKPSSFPHQPRTGGPEESIRKQVDCLKEENYARQGELTFLRGELKKVQRNLEQERLGKIHQLESQSRQFEEEKKALQRELDQIKTELELKNHETKEAIERCRRLEHSGGVLLGAQPISSPKMTRPSKKKSDFPTVKGEDDGKSTYNENKCLATLHGLEFLLSSLSPDVQDSQSAHLGDAISPILDTMVKLWNAQLSSGVIQKILAILRILSDKYQHPILKNGSILSCLSSLLSKRMDYPLLKELLSLFGAALSMRESHVKAGHDACDILVPRFCQYMKGSYRKLTALQKTEVTNGMMQLCVFLTSKSPLEPCICWRRIFQCFVWLLYQEALSSSSSSVDSESERRQRDMLSRSVGVLHHLLYLPVEIQWHTETFHTLIWHLLQYPTLTSQRMQERKFSRGLSKPGMAAQLREQVSQVLRQSDSQVRIQHVDPVDYENFILKHRTLLLNDPERDLLIFPTDDISFEEVPRKCRTTMPSVTEEVRDAASSLFVKECLKSYTEPWKVIQYKFSAYSGSYLNLPKFPEVSACLRDEVYEVDVNDEEMDNLSISSQAVTKEGYLLKGPESGNDWLLGNIATKSFKRRYACLRQGVDGTYLLEFKKDERLRESKGAIVLDFCQEIVRNTKRGRFAFELRMAERHKSYVLAAESEMELQDWVDKINRAIQAKRLEENRAASIERGMTPPPVSDGEGEGWSMGTLRGLEHSLNPVLTKYAHETECSIATARKELRQNLFAIYPDMPKIPCDEPPDLGDLASPWEEHFGVRFLVHCKKLLFKLNSELEPIEPYFTSLALYDARNGIKLSEDFHFCLNPPEVMDMLDIEQPPGSPISELLPHLKDAPSVTKALFSVRHPHPDIFLVLRVEKVLQGNILMASEPYVKFPDPRNAVRIHKIARGYCQRLGQYHMPFAWAAAQIFHLNGKLDEDAKFSPLYRQDTLKVSDADLLKNISEMRKMSDKQNRWTVIPGGFHISITPVQDPPPNSLTSSLQPLDPFPLPLSHALTLEVDNFPPTKAELSYPHLSYVNHLHVYPLSLKYDSQKTFTRARNIACVIELRDSDEEKAQPLQRIYGHSGEDLLTTQCCTPVLHHVENPEFYEEVKVLMPPGIHGKHHLLFTFHHVSCEPPKGNKKPSSVDSIVGYAWLPLLHKGRLVFGECSLPVSANLPPKYLAVEALGLGKGVSPDVKWVDGQKQLFSVKLDYISTVMTPDPHLHNFFTVLEQLIQSSSDTNILSPKTDLKSLLSAESVKDLSKYVKALHAADICWVLRYLQPLLHQLLCLLAGAFPYTSEELQGEVIKVLIHIIHSAEMAGHQEVILSYAKYVFDCDLEESSSPRLQTTLHEEMVKAMTLLLRPANTDLLIINKFMRHSGFFLRLLAKAMARYLLLSGRIKRHERFAADFLYRLRNFVQVLTPHILQKFKELPLETREVNFCLAQFLKKCLSQMDREYVFKLISSYTSKFSPGDPPLLQEYKLDFLREVLSHEHYVPLNLPIVTTRRGEEEDLSRLFTLSMDFCSKHFLSGLLLREVRLALNELPNVRRVALNILRNLLAKHSFDDRYSSAVRQSRIALLYLPLLPIILENVDRFDVEPKRRRTDAGRNILRNRGSYRSLPTGEVSEPEKKEKEKQSKVTEAKGNEEEDEDDTPTPTGTPSSSRSSSRRHRRMESVAMGTIRQDKLSPNEVRDLLLCFLWVVKSATAESLIAWWKTCSAEDMTAFFRALELSLHQFRYQGRSKEDQQVSRFSVYVERGMSGSLQIQGSNEGHLVRSSTMPARFDSEKASSLPLGSPLHSQPKRQESLAPSELDSMFHSLMEANLATEVGLIVLDALGLYKLHFPNRLSMDNGQNSAMKKFLDISLYFLQVSQSETLLKHVFAMWRAFINKFSQVLFTGSAEFCGKLCYELLMCCNSKLPSTRSEASSLLYLLLRSNFEFTKRKGVTRVHLQIVISVSKLLGEVVSLNNNLFQESLSRVNSYAAADKAMQKTAKHPIISVPIHVFRMPGFRSEVQDVTRRVRTVLMATSQLREHDSDPETLAELQHSLANSYASTPELRVTWLESLAKLHGKTGNFSEVAMCQVHIAAVMAEFLRLRGVFPEGARAFERLSPNVPLEECGLKDDQGMPSAAFFSRLQEVPYSEDTFIAHLELCASCLEKSERWECLGPLYRIIIPFYEKRRDFTSLSNCYGHLERSYRKVHEVNRLGRRFLGTYFRLAFYGEVYFEALSGQEFIYKEPNVTTLAEFSERIENQFGQKFGADSLRIIKDSNPVNEEELESRYAYIQITSVLPYFDPSEDRITEFERNHNVKRFVYETPFSKGEGKAAQVNSVADQWKRRTIVTTSVCLPYLEKRIQIVAKQVEELSPIEVAIEEMAGRVKGLHKVLEGSTIDVKKLQLILQGSISVQVNAGPIAYAKAFLSDENAVQYPANHVARLMDLYREFIDVCEEALETNGRLIGSEQNEYQEALKTSFYNFLDSLRVIVPDSALFGDEGADTNLLAKRSSTALFNMISGTASTIHP</sequence>
<feature type="region of interest" description="Disordered" evidence="5">
    <location>
        <begin position="1"/>
        <end position="24"/>
    </location>
</feature>
<dbReference type="GO" id="GO:0005085">
    <property type="term" value="F:guanyl-nucleotide exchange factor activity"/>
    <property type="evidence" value="ECO:0007669"/>
    <property type="project" value="UniProtKB-KW"/>
</dbReference>
<dbReference type="Gene3D" id="2.30.29.30">
    <property type="entry name" value="Pleckstrin-homology domain (PH domain)/Phosphotyrosine-binding domain (PTB)"/>
    <property type="match status" value="1"/>
</dbReference>
<evidence type="ECO:0000259" key="8">
    <source>
        <dbReference type="PROSITE" id="PS51651"/>
    </source>
</evidence>
<dbReference type="SMART" id="SM00233">
    <property type="entry name" value="PH"/>
    <property type="match status" value="1"/>
</dbReference>
<dbReference type="Proteomes" id="UP000677054">
    <property type="component" value="Unassembled WGS sequence"/>
</dbReference>
<feature type="compositionally biased region" description="Basic and acidic residues" evidence="5">
    <location>
        <begin position="310"/>
        <end position="322"/>
    </location>
</feature>
<dbReference type="PROSITE" id="PS50003">
    <property type="entry name" value="PH_DOMAIN"/>
    <property type="match status" value="1"/>
</dbReference>
<feature type="compositionally biased region" description="Polar residues" evidence="5">
    <location>
        <begin position="137"/>
        <end position="158"/>
    </location>
</feature>
<evidence type="ECO:0000256" key="1">
    <source>
        <dbReference type="ARBA" id="ARBA00022553"/>
    </source>
</evidence>
<feature type="compositionally biased region" description="Basic and acidic residues" evidence="5">
    <location>
        <begin position="1791"/>
        <end position="1809"/>
    </location>
</feature>
<evidence type="ECO:0000313" key="10">
    <source>
        <dbReference type="Proteomes" id="UP000677054"/>
    </source>
</evidence>
<dbReference type="InterPro" id="IPR043162">
    <property type="entry name" value="DOCK_C_lobe_C"/>
</dbReference>
<feature type="domain" description="PH" evidence="6">
    <location>
        <begin position="734"/>
        <end position="845"/>
    </location>
</feature>
<evidence type="ECO:0000256" key="4">
    <source>
        <dbReference type="SAM" id="Coils"/>
    </source>
</evidence>
<dbReference type="PROSITE" id="PS51651">
    <property type="entry name" value="DOCKER"/>
    <property type="match status" value="1"/>
</dbReference>
<feature type="compositionally biased region" description="Low complexity" evidence="5">
    <location>
        <begin position="1818"/>
        <end position="1829"/>
    </location>
</feature>
<evidence type="ECO:0000256" key="3">
    <source>
        <dbReference type="PROSITE-ProRule" id="PRU00983"/>
    </source>
</evidence>
<dbReference type="Pfam" id="PF11878">
    <property type="entry name" value="DOCK_C-D_N"/>
    <property type="match status" value="1"/>
</dbReference>
<dbReference type="InterPro" id="IPR001849">
    <property type="entry name" value="PH_domain"/>
</dbReference>
<keyword evidence="2" id="KW-0344">Guanine-nucleotide releasing factor</keyword>
<organism evidence="9">
    <name type="scientific">Darwinula stevensoni</name>
    <dbReference type="NCBI Taxonomy" id="69355"/>
    <lineage>
        <taxon>Eukaryota</taxon>
        <taxon>Metazoa</taxon>
        <taxon>Ecdysozoa</taxon>
        <taxon>Arthropoda</taxon>
        <taxon>Crustacea</taxon>
        <taxon>Oligostraca</taxon>
        <taxon>Ostracoda</taxon>
        <taxon>Podocopa</taxon>
        <taxon>Podocopida</taxon>
        <taxon>Darwinulocopina</taxon>
        <taxon>Darwinuloidea</taxon>
        <taxon>Darwinulidae</taxon>
        <taxon>Darwinula</taxon>
    </lineage>
</organism>
<dbReference type="InterPro" id="IPR043161">
    <property type="entry name" value="DOCK_C_lobe_A"/>
</dbReference>
<evidence type="ECO:0000259" key="7">
    <source>
        <dbReference type="PROSITE" id="PS51650"/>
    </source>
</evidence>
<feature type="domain" description="C2 DOCK-type" evidence="7">
    <location>
        <begin position="1201"/>
        <end position="1377"/>
    </location>
</feature>
<dbReference type="PANTHER" id="PTHR23317:SF26">
    <property type="entry name" value="ZIZIMIN, ISOFORM K"/>
    <property type="match status" value="1"/>
</dbReference>
<accession>A0A7R9A7Z9</accession>
<dbReference type="OrthoDB" id="47328at2759"/>
<evidence type="ECO:0000259" key="6">
    <source>
        <dbReference type="PROSITE" id="PS50003"/>
    </source>
</evidence>
<proteinExistence type="inferred from homology"/>
<name>A0A7R9A7Z9_9CRUS</name>
<dbReference type="SUPFAM" id="SSF48371">
    <property type="entry name" value="ARM repeat"/>
    <property type="match status" value="1"/>
</dbReference>
<feature type="domain" description="DOCKER" evidence="8">
    <location>
        <begin position="2213"/>
        <end position="2651"/>
    </location>
</feature>
<feature type="compositionally biased region" description="Polar residues" evidence="5">
    <location>
        <begin position="174"/>
        <end position="189"/>
    </location>
</feature>
<feature type="coiled-coil region" evidence="4">
    <location>
        <begin position="241"/>
        <end position="286"/>
    </location>
</feature>
<dbReference type="InterPro" id="IPR016024">
    <property type="entry name" value="ARM-type_fold"/>
</dbReference>
<dbReference type="EMBL" id="CAJPEV010002146">
    <property type="protein sequence ID" value="CAG0895846.1"/>
    <property type="molecule type" value="Genomic_DNA"/>
</dbReference>
<keyword evidence="1" id="KW-0597">Phosphoprotein</keyword>
<dbReference type="Pfam" id="PF06920">
    <property type="entry name" value="DHR-2_Lobe_A"/>
    <property type="match status" value="1"/>
</dbReference>